<evidence type="ECO:0000313" key="4">
    <source>
        <dbReference type="EMBL" id="SFF97200.1"/>
    </source>
</evidence>
<evidence type="ECO:0000313" key="3">
    <source>
        <dbReference type="EMBL" id="PWL55545.1"/>
    </source>
</evidence>
<reference evidence="3 6" key="2">
    <citation type="submission" date="2018-03" db="EMBL/GenBank/DDBJ databases">
        <title>The uncultured portion of the human microbiome is neutrally assembled.</title>
        <authorList>
            <person name="Jeraldo P."/>
            <person name="Boardman L."/>
            <person name="White B.A."/>
            <person name="Nelson H."/>
            <person name="Goldenfeld N."/>
            <person name="Chia N."/>
        </authorList>
    </citation>
    <scope>NUCLEOTIDE SEQUENCE [LARGE SCALE GENOMIC DNA]</scope>
    <source>
        <strain evidence="3">CIM:MAG 903</strain>
    </source>
</reference>
<dbReference type="SUPFAM" id="SSF63817">
    <property type="entry name" value="Sortase"/>
    <property type="match status" value="1"/>
</dbReference>
<feature type="active site" description="Proton donor/acceptor" evidence="2">
    <location>
        <position position="112"/>
    </location>
</feature>
<dbReference type="GeneID" id="90545596"/>
<dbReference type="GO" id="GO:0016787">
    <property type="term" value="F:hydrolase activity"/>
    <property type="evidence" value="ECO:0007669"/>
    <property type="project" value="UniProtKB-KW"/>
</dbReference>
<dbReference type="Pfam" id="PF04203">
    <property type="entry name" value="Sortase"/>
    <property type="match status" value="1"/>
</dbReference>
<dbReference type="eggNOG" id="COG3764">
    <property type="taxonomic scope" value="Bacteria"/>
</dbReference>
<evidence type="ECO:0000313" key="6">
    <source>
        <dbReference type="Proteomes" id="UP000246114"/>
    </source>
</evidence>
<protein>
    <submittedName>
        <fullName evidence="3">Class D sortase</fullName>
    </submittedName>
    <submittedName>
        <fullName evidence="4">Sortase A</fullName>
    </submittedName>
</protein>
<dbReference type="Gene3D" id="2.40.260.10">
    <property type="entry name" value="Sortase"/>
    <property type="match status" value="1"/>
</dbReference>
<accession>A0A1I2N288</accession>
<evidence type="ECO:0000256" key="2">
    <source>
        <dbReference type="PIRSR" id="PIRSR605754-1"/>
    </source>
</evidence>
<dbReference type="Proteomes" id="UP000182135">
    <property type="component" value="Unassembled WGS sequence"/>
</dbReference>
<sequence length="189" mass="20754">MKKIKSNILILAGFIILISAFSFKLINFIEENKSKSELESKVSDIKSNNIKSSDVYKNIQSGDKIGKLSIPSLNIEGIIVEGVENEEITHNIGHFNNTAMPGGNGNFSIAGHSSTVYTNVFNEIDKIKNGDKIVIDALNGNFVYEVVDKFVVEPEETSVLNGYSDKKEITIVTCTAKGKERLIVKGVLK</sequence>
<feature type="active site" description="Acyl-thioester intermediate" evidence="2">
    <location>
        <position position="174"/>
    </location>
</feature>
<dbReference type="AlphaFoldDB" id="A0A1I2N288"/>
<dbReference type="InterPro" id="IPR005754">
    <property type="entry name" value="Sortase"/>
</dbReference>
<organism evidence="4 5">
    <name type="scientific">Clostridium cadaveris</name>
    <dbReference type="NCBI Taxonomy" id="1529"/>
    <lineage>
        <taxon>Bacteria</taxon>
        <taxon>Bacillati</taxon>
        <taxon>Bacillota</taxon>
        <taxon>Clostridia</taxon>
        <taxon>Eubacteriales</taxon>
        <taxon>Clostridiaceae</taxon>
        <taxon>Clostridium</taxon>
    </lineage>
</organism>
<proteinExistence type="predicted"/>
<reference evidence="4 5" key="1">
    <citation type="submission" date="2016-10" db="EMBL/GenBank/DDBJ databases">
        <authorList>
            <person name="de Groot N.N."/>
        </authorList>
    </citation>
    <scope>NUCLEOTIDE SEQUENCE [LARGE SCALE GENOMIC DNA]</scope>
    <source>
        <strain evidence="4 5">NLAE-zl-G419</strain>
    </source>
</reference>
<evidence type="ECO:0000256" key="1">
    <source>
        <dbReference type="ARBA" id="ARBA00022801"/>
    </source>
</evidence>
<dbReference type="STRING" id="1529.SAMN04487885_11820"/>
<dbReference type="Proteomes" id="UP000246114">
    <property type="component" value="Unassembled WGS sequence"/>
</dbReference>
<dbReference type="OrthoDB" id="154054at2"/>
<dbReference type="EMBL" id="QAMZ01000005">
    <property type="protein sequence ID" value="PWL55545.1"/>
    <property type="molecule type" value="Genomic_DNA"/>
</dbReference>
<dbReference type="InterPro" id="IPR023365">
    <property type="entry name" value="Sortase_dom-sf"/>
</dbReference>
<dbReference type="CDD" id="cd06166">
    <property type="entry name" value="Sortase_D_2"/>
    <property type="match status" value="1"/>
</dbReference>
<dbReference type="InterPro" id="IPR042000">
    <property type="entry name" value="Sortase_D_2"/>
</dbReference>
<dbReference type="RefSeq" id="WP_027639214.1">
    <property type="nucleotide sequence ID" value="NZ_BAAACD010000026.1"/>
</dbReference>
<name>A0A1I2N288_9CLOT</name>
<gene>
    <name evidence="3" type="ORF">DBY38_01035</name>
    <name evidence="4" type="ORF">SAMN04487885_11820</name>
</gene>
<dbReference type="EMBL" id="FOOE01000018">
    <property type="protein sequence ID" value="SFF97200.1"/>
    <property type="molecule type" value="Genomic_DNA"/>
</dbReference>
<keyword evidence="1" id="KW-0378">Hydrolase</keyword>
<evidence type="ECO:0000313" key="5">
    <source>
        <dbReference type="Proteomes" id="UP000182135"/>
    </source>
</evidence>
<dbReference type="NCBIfam" id="TIGR01076">
    <property type="entry name" value="sortase_fam"/>
    <property type="match status" value="1"/>
</dbReference>
<keyword evidence="5" id="KW-1185">Reference proteome</keyword>